<dbReference type="InterPro" id="IPR002470">
    <property type="entry name" value="Peptidase_S9A"/>
</dbReference>
<dbReference type="Proteomes" id="UP000245283">
    <property type="component" value="Unassembled WGS sequence"/>
</dbReference>
<evidence type="ECO:0000256" key="3">
    <source>
        <dbReference type="ARBA" id="ARBA00022801"/>
    </source>
</evidence>
<dbReference type="Gene3D" id="3.40.50.1820">
    <property type="entry name" value="alpha/beta hydrolase"/>
    <property type="match status" value="1"/>
</dbReference>
<dbReference type="InterPro" id="IPR029058">
    <property type="entry name" value="AB_hydrolase_fold"/>
</dbReference>
<comment type="caution">
    <text evidence="7">The sequence shown here is derived from an EMBL/GenBank/DDBJ whole genome shotgun (WGS) entry which is preliminary data.</text>
</comment>
<evidence type="ECO:0000313" key="7">
    <source>
        <dbReference type="EMBL" id="PWF26231.1"/>
    </source>
</evidence>
<dbReference type="Pfam" id="PF02897">
    <property type="entry name" value="Peptidase_S9_N"/>
    <property type="match status" value="1"/>
</dbReference>
<dbReference type="InterPro" id="IPR001375">
    <property type="entry name" value="Peptidase_S9_cat"/>
</dbReference>
<protein>
    <submittedName>
        <fullName evidence="7">S9 family peptidase</fullName>
    </submittedName>
</protein>
<dbReference type="GO" id="GO:0006508">
    <property type="term" value="P:proteolysis"/>
    <property type="evidence" value="ECO:0007669"/>
    <property type="project" value="UniProtKB-KW"/>
</dbReference>
<sequence length="709" mass="79018">MLKQAPVAHKIPVERVTHGDVYVDNYEWFRDKSNPELIAHLESENEWTEERTKDLQPLREQLAGEFASLTKLTDITVPIRKGGWWYYQRTWEGKEYPAVYRIPDVDGTRPDLADLSGEQLVWDSNVLSEGQDFFSTSGFDVSPNGKLGALGLDFSGDEHFTLQIFDIEQGQILDDVVVGIGYGIAWTADSSAVIYSRVDDAWRSWQIWLHRVGTPSSEDCLLYQEDDDRFDLWHTASRDGRWVVVNSSSRTTSEVRLISTGHPEADPIVVSRRSPGVDYMVEPAGDHLLVVHNANVVDFELASAPIGTSVPQEWVSLLKPEPGERISEVEAFASFAVIALRSEGETELRVMQRDVEAAMPGRGEAYREAHERQVWGEPVRVPAARLSTTELFLSPDWDASEVVYSTESLLTPPTQCAYDVETGAVSKLKVQEVPGYDPDEFVQEGVWVTAADGTQIPMTIAYKAGLSANGTNPGWLYGYGSYEVANDPYFAPRHIAMLRRGVVIGWTHIRGGGEMGRAWYDNGKLLTKKNTFSDFVACGQWLIESGWVARDRLAGEGRSAGGLLIGAAVNLAPGLFRAVHAGVPFVDALTTILKPELPLTAGEWEEWGNPIESEEVYEYMKSYSPVENVQKTEYPAVLATTSLNDIRVFYVEPTKWVQVLRENATNDPLDRPILEKIEMVAGHAGKSGREGRWESQAFVLAWLLNQIGC</sequence>
<dbReference type="AlphaFoldDB" id="A0A2V1KBA7"/>
<dbReference type="SUPFAM" id="SSF50993">
    <property type="entry name" value="Peptidase/esterase 'gauge' domain"/>
    <property type="match status" value="1"/>
</dbReference>
<evidence type="ECO:0000259" key="5">
    <source>
        <dbReference type="Pfam" id="PF00326"/>
    </source>
</evidence>
<organism evidence="7 8">
    <name type="scientific">Ancrocorticia populi</name>
    <dbReference type="NCBI Taxonomy" id="2175228"/>
    <lineage>
        <taxon>Bacteria</taxon>
        <taxon>Bacillati</taxon>
        <taxon>Actinomycetota</taxon>
        <taxon>Actinomycetes</taxon>
        <taxon>Actinomycetales</taxon>
        <taxon>Actinomycetaceae</taxon>
        <taxon>Ancrocorticia</taxon>
    </lineage>
</organism>
<evidence type="ECO:0000256" key="1">
    <source>
        <dbReference type="ARBA" id="ARBA00005228"/>
    </source>
</evidence>
<keyword evidence="4" id="KW-0720">Serine protease</keyword>
<reference evidence="8" key="1">
    <citation type="submission" date="2018-05" db="EMBL/GenBank/DDBJ databases">
        <authorList>
            <person name="Li Y."/>
        </authorList>
    </citation>
    <scope>NUCLEOTIDE SEQUENCE [LARGE SCALE GENOMIC DNA]</scope>
    <source>
        <strain evidence="8">sk1b4</strain>
    </source>
</reference>
<evidence type="ECO:0000313" key="8">
    <source>
        <dbReference type="Proteomes" id="UP000245283"/>
    </source>
</evidence>
<dbReference type="PRINTS" id="PR00862">
    <property type="entry name" value="PROLIGOPTASE"/>
</dbReference>
<dbReference type="InterPro" id="IPR051543">
    <property type="entry name" value="Serine_Peptidase_S9A"/>
</dbReference>
<dbReference type="EMBL" id="QETB01000004">
    <property type="protein sequence ID" value="PWF26231.1"/>
    <property type="molecule type" value="Genomic_DNA"/>
</dbReference>
<dbReference type="InterPro" id="IPR023302">
    <property type="entry name" value="Pept_S9A_N"/>
</dbReference>
<dbReference type="PANTHER" id="PTHR11757">
    <property type="entry name" value="PROTEASE FAMILY S9A OLIGOPEPTIDASE"/>
    <property type="match status" value="1"/>
</dbReference>
<feature type="domain" description="Peptidase S9A N-terminal" evidence="6">
    <location>
        <begin position="13"/>
        <end position="430"/>
    </location>
</feature>
<dbReference type="Gene3D" id="2.130.10.120">
    <property type="entry name" value="Prolyl oligopeptidase, N-terminal domain"/>
    <property type="match status" value="1"/>
</dbReference>
<evidence type="ECO:0000259" key="6">
    <source>
        <dbReference type="Pfam" id="PF02897"/>
    </source>
</evidence>
<evidence type="ECO:0000256" key="4">
    <source>
        <dbReference type="ARBA" id="ARBA00022825"/>
    </source>
</evidence>
<dbReference type="OrthoDB" id="9801421at2"/>
<dbReference type="PANTHER" id="PTHR11757:SF19">
    <property type="entry name" value="PROLYL ENDOPEPTIDASE-LIKE"/>
    <property type="match status" value="1"/>
</dbReference>
<comment type="similarity">
    <text evidence="1">Belongs to the peptidase S9A family.</text>
</comment>
<name>A0A2V1KBA7_9ACTO</name>
<dbReference type="SUPFAM" id="SSF53474">
    <property type="entry name" value="alpha/beta-Hydrolases"/>
    <property type="match status" value="1"/>
</dbReference>
<dbReference type="RefSeq" id="WP_109094058.1">
    <property type="nucleotide sequence ID" value="NZ_QETB01000004.1"/>
</dbReference>
<evidence type="ECO:0000256" key="2">
    <source>
        <dbReference type="ARBA" id="ARBA00022670"/>
    </source>
</evidence>
<keyword evidence="8" id="KW-1185">Reference proteome</keyword>
<gene>
    <name evidence="7" type="ORF">DD236_09210</name>
</gene>
<proteinExistence type="inferred from homology"/>
<feature type="domain" description="Peptidase S9 prolyl oligopeptidase catalytic" evidence="5">
    <location>
        <begin position="494"/>
        <end position="708"/>
    </location>
</feature>
<keyword evidence="2" id="KW-0645">Protease</keyword>
<accession>A0A2V1KBA7</accession>
<dbReference type="Pfam" id="PF00326">
    <property type="entry name" value="Peptidase_S9"/>
    <property type="match status" value="1"/>
</dbReference>
<dbReference type="GO" id="GO:0004252">
    <property type="term" value="F:serine-type endopeptidase activity"/>
    <property type="evidence" value="ECO:0007669"/>
    <property type="project" value="InterPro"/>
</dbReference>
<keyword evidence="3" id="KW-0378">Hydrolase</keyword>